<dbReference type="InterPro" id="IPR020837">
    <property type="entry name" value="Fibrinogen_CS"/>
</dbReference>
<dbReference type="Pfam" id="PF00147">
    <property type="entry name" value="Fibrinogen_C"/>
    <property type="match status" value="1"/>
</dbReference>
<evidence type="ECO:0000313" key="4">
    <source>
        <dbReference type="Proteomes" id="UP001283361"/>
    </source>
</evidence>
<sequence>MVSSLLISGIDCVLAASPEQRVMVNRILSSHKDQYFTTFDRDNEKPSSNCAIACHRVWWYKGCRNSNLNGIRGGQGRHRTVGVQRLS</sequence>
<evidence type="ECO:0000256" key="1">
    <source>
        <dbReference type="SAM" id="SignalP"/>
    </source>
</evidence>
<dbReference type="Proteomes" id="UP001283361">
    <property type="component" value="Unassembled WGS sequence"/>
</dbReference>
<evidence type="ECO:0000259" key="2">
    <source>
        <dbReference type="Pfam" id="PF00147"/>
    </source>
</evidence>
<dbReference type="PANTHER" id="PTHR19143">
    <property type="entry name" value="FIBRINOGEN/TENASCIN/ANGIOPOEITIN"/>
    <property type="match status" value="1"/>
</dbReference>
<dbReference type="AlphaFoldDB" id="A0AAE0YFG0"/>
<comment type="caution">
    <text evidence="3">The sequence shown here is derived from an EMBL/GenBank/DDBJ whole genome shotgun (WGS) entry which is preliminary data.</text>
</comment>
<keyword evidence="1" id="KW-0732">Signal</keyword>
<proteinExistence type="predicted"/>
<dbReference type="PROSITE" id="PS00514">
    <property type="entry name" value="FIBRINOGEN_C_1"/>
    <property type="match status" value="1"/>
</dbReference>
<gene>
    <name evidence="3" type="ORF">RRG08_027391</name>
</gene>
<keyword evidence="4" id="KW-1185">Reference proteome</keyword>
<dbReference type="InterPro" id="IPR050373">
    <property type="entry name" value="Fibrinogen_C-term_domain"/>
</dbReference>
<dbReference type="GO" id="GO:0005615">
    <property type="term" value="C:extracellular space"/>
    <property type="evidence" value="ECO:0007669"/>
    <property type="project" value="TreeGrafter"/>
</dbReference>
<dbReference type="InterPro" id="IPR036056">
    <property type="entry name" value="Fibrinogen-like_C"/>
</dbReference>
<dbReference type="SUPFAM" id="SSF56496">
    <property type="entry name" value="Fibrinogen C-terminal domain-like"/>
    <property type="match status" value="1"/>
</dbReference>
<reference evidence="3" key="1">
    <citation type="journal article" date="2023" name="G3 (Bethesda)">
        <title>A reference genome for the long-term kleptoplast-retaining sea slug Elysia crispata morphotype clarki.</title>
        <authorList>
            <person name="Eastman K.E."/>
            <person name="Pendleton A.L."/>
            <person name="Shaikh M.A."/>
            <person name="Suttiyut T."/>
            <person name="Ogas R."/>
            <person name="Tomko P."/>
            <person name="Gavelis G."/>
            <person name="Widhalm J.R."/>
            <person name="Wisecaver J.H."/>
        </authorList>
    </citation>
    <scope>NUCLEOTIDE SEQUENCE</scope>
    <source>
        <strain evidence="3">ECLA1</strain>
    </source>
</reference>
<feature type="domain" description="Fibrinogen C-terminal" evidence="2">
    <location>
        <begin position="24"/>
        <end position="83"/>
    </location>
</feature>
<evidence type="ECO:0000313" key="3">
    <source>
        <dbReference type="EMBL" id="KAK3743523.1"/>
    </source>
</evidence>
<name>A0AAE0YFG0_9GAST</name>
<organism evidence="3 4">
    <name type="scientific">Elysia crispata</name>
    <name type="common">lettuce slug</name>
    <dbReference type="NCBI Taxonomy" id="231223"/>
    <lineage>
        <taxon>Eukaryota</taxon>
        <taxon>Metazoa</taxon>
        <taxon>Spiralia</taxon>
        <taxon>Lophotrochozoa</taxon>
        <taxon>Mollusca</taxon>
        <taxon>Gastropoda</taxon>
        <taxon>Heterobranchia</taxon>
        <taxon>Euthyneura</taxon>
        <taxon>Panpulmonata</taxon>
        <taxon>Sacoglossa</taxon>
        <taxon>Placobranchoidea</taxon>
        <taxon>Plakobranchidae</taxon>
        <taxon>Elysia</taxon>
    </lineage>
</organism>
<dbReference type="EMBL" id="JAWDGP010006302">
    <property type="protein sequence ID" value="KAK3743523.1"/>
    <property type="molecule type" value="Genomic_DNA"/>
</dbReference>
<dbReference type="InterPro" id="IPR002181">
    <property type="entry name" value="Fibrinogen_a/b/g_C_dom"/>
</dbReference>
<dbReference type="Gene3D" id="4.10.530.10">
    <property type="entry name" value="Gamma-fibrinogen Carboxyl Terminal Fragment, domain 2"/>
    <property type="match status" value="1"/>
</dbReference>
<feature type="chain" id="PRO_5042129596" description="Fibrinogen C-terminal domain-containing protein" evidence="1">
    <location>
        <begin position="16"/>
        <end position="87"/>
    </location>
</feature>
<accession>A0AAE0YFG0</accession>
<protein>
    <recommendedName>
        <fullName evidence="2">Fibrinogen C-terminal domain-containing protein</fullName>
    </recommendedName>
</protein>
<feature type="signal peptide" evidence="1">
    <location>
        <begin position="1"/>
        <end position="15"/>
    </location>
</feature>